<keyword evidence="2" id="KW-0436">Ligase</keyword>
<dbReference type="InterPro" id="IPR016059">
    <property type="entry name" value="DNA_ligase_ATP-dep_CS"/>
</dbReference>
<dbReference type="GO" id="GO:0003910">
    <property type="term" value="F:DNA ligase (ATP) activity"/>
    <property type="evidence" value="ECO:0007669"/>
    <property type="project" value="TreeGrafter"/>
</dbReference>
<feature type="region of interest" description="Disordered" evidence="3">
    <location>
        <begin position="164"/>
        <end position="189"/>
    </location>
</feature>
<evidence type="ECO:0008006" key="6">
    <source>
        <dbReference type="Google" id="ProtNLM"/>
    </source>
</evidence>
<accession>A0A699YK22</accession>
<evidence type="ECO:0000313" key="4">
    <source>
        <dbReference type="EMBL" id="GFH06319.1"/>
    </source>
</evidence>
<comment type="similarity">
    <text evidence="1">Belongs to the ATP-dependent DNA ligase family.</text>
</comment>
<comment type="caution">
    <text evidence="4">The sequence shown here is derived from an EMBL/GenBank/DDBJ whole genome shotgun (WGS) entry which is preliminary data.</text>
</comment>
<dbReference type="PROSITE" id="PS00697">
    <property type="entry name" value="DNA_LIGASE_A1"/>
    <property type="match status" value="1"/>
</dbReference>
<sequence>MAHSCVMAPGVPVKPMLARICKGPEDALSILGPGAFLAGQGRHRRLMPGSTGRAARKGKCSIRGAFVSCEGSEGKGKAGKGGGGGAQPSTDLQALGVVAISHCWSHLLVTPAGHTCAEYKYDGRRAQIHLLRDGQPGLVWPSSAELTPGAAPLAPDCWEGSQGMPPGLLSSLHTHPTARAAPRPPAPLT</sequence>
<dbReference type="PANTHER" id="PTHR45674:SF4">
    <property type="entry name" value="DNA LIGASE 1"/>
    <property type="match status" value="1"/>
</dbReference>
<keyword evidence="5" id="KW-1185">Reference proteome</keyword>
<dbReference type="GO" id="GO:0006273">
    <property type="term" value="P:lagging strand elongation"/>
    <property type="evidence" value="ECO:0007669"/>
    <property type="project" value="TreeGrafter"/>
</dbReference>
<dbReference type="PANTHER" id="PTHR45674">
    <property type="entry name" value="DNA LIGASE 1/3 FAMILY MEMBER"/>
    <property type="match status" value="1"/>
</dbReference>
<evidence type="ECO:0000256" key="2">
    <source>
        <dbReference type="ARBA" id="ARBA00022598"/>
    </source>
</evidence>
<gene>
    <name evidence="4" type="ORF">HaLaN_00929</name>
</gene>
<reference evidence="4 5" key="1">
    <citation type="submission" date="2020-02" db="EMBL/GenBank/DDBJ databases">
        <title>Draft genome sequence of Haematococcus lacustris strain NIES-144.</title>
        <authorList>
            <person name="Morimoto D."/>
            <person name="Nakagawa S."/>
            <person name="Yoshida T."/>
            <person name="Sawayama S."/>
        </authorList>
    </citation>
    <scope>NUCLEOTIDE SEQUENCE [LARGE SCALE GENOMIC DNA]</scope>
    <source>
        <strain evidence="4 5">NIES-144</strain>
    </source>
</reference>
<protein>
    <recommendedName>
        <fullName evidence="6">ATP-dependent DNA ligase family profile domain-containing protein</fullName>
    </recommendedName>
</protein>
<evidence type="ECO:0000313" key="5">
    <source>
        <dbReference type="Proteomes" id="UP000485058"/>
    </source>
</evidence>
<proteinExistence type="inferred from homology"/>
<organism evidence="4 5">
    <name type="scientific">Haematococcus lacustris</name>
    <name type="common">Green alga</name>
    <name type="synonym">Haematococcus pluvialis</name>
    <dbReference type="NCBI Taxonomy" id="44745"/>
    <lineage>
        <taxon>Eukaryota</taxon>
        <taxon>Viridiplantae</taxon>
        <taxon>Chlorophyta</taxon>
        <taxon>core chlorophytes</taxon>
        <taxon>Chlorophyceae</taxon>
        <taxon>CS clade</taxon>
        <taxon>Chlamydomonadales</taxon>
        <taxon>Haematococcaceae</taxon>
        <taxon>Haematococcus</taxon>
    </lineage>
</organism>
<dbReference type="EMBL" id="BLLF01000033">
    <property type="protein sequence ID" value="GFH06319.1"/>
    <property type="molecule type" value="Genomic_DNA"/>
</dbReference>
<dbReference type="InterPro" id="IPR050191">
    <property type="entry name" value="ATP-dep_DNA_ligase"/>
</dbReference>
<name>A0A699YK22_HAELA</name>
<dbReference type="Proteomes" id="UP000485058">
    <property type="component" value="Unassembled WGS sequence"/>
</dbReference>
<evidence type="ECO:0000256" key="3">
    <source>
        <dbReference type="SAM" id="MobiDB-lite"/>
    </source>
</evidence>
<dbReference type="AlphaFoldDB" id="A0A699YK22"/>
<evidence type="ECO:0000256" key="1">
    <source>
        <dbReference type="ARBA" id="ARBA00007572"/>
    </source>
</evidence>